<proteinExistence type="predicted"/>
<keyword evidence="1" id="KW-0614">Plasmid</keyword>
<gene>
    <name evidence="1" type="ORF">IE4771_PB00233</name>
</gene>
<sequence length="219" mass="24793">MKGSISEFELGVLRARMLDAARSKARRGELRLSVPFGYIWHREAGLGLDPDLRLQDVIRSIFARFHELGSARQVLQSMTKDQIHFLRPSDEGRMTNFVWTPVRYRNVIGILTTPGEELGGMYADPMGDRRYACAGLQCLCRRLSFELIRPAPAQLPWSALKSLGDRFDHMEGSSSRTRRGHRSSLRLTTCAIDIRPLTHAPGRTLSETICALTWSGYCR</sequence>
<evidence type="ECO:0000313" key="1">
    <source>
        <dbReference type="EMBL" id="AIC29963.1"/>
    </source>
</evidence>
<dbReference type="KEGG" id="rei:IE4771_PB00233"/>
<organism evidence="1 2">
    <name type="scientific">Rhizobium etli bv. mimosae str. IE4771</name>
    <dbReference type="NCBI Taxonomy" id="1432050"/>
    <lineage>
        <taxon>Bacteria</taxon>
        <taxon>Pseudomonadati</taxon>
        <taxon>Pseudomonadota</taxon>
        <taxon>Alphaproteobacteria</taxon>
        <taxon>Hyphomicrobiales</taxon>
        <taxon>Rhizobiaceae</taxon>
        <taxon>Rhizobium/Agrobacterium group</taxon>
        <taxon>Rhizobium</taxon>
    </lineage>
</organism>
<dbReference type="AlphaFoldDB" id="A0A060I4C0"/>
<reference evidence="1 2" key="1">
    <citation type="submission" date="2013-12" db="EMBL/GenBank/DDBJ databases">
        <title>Complete genome sequence of Rhizobium etli bv. mimosae IE4771.</title>
        <authorList>
            <person name="Bustos P."/>
            <person name="Santamaria R.I."/>
            <person name="Lozano L."/>
            <person name="Ormeno-Orrillo E."/>
            <person name="Rogel M.A."/>
            <person name="Romero D."/>
            <person name="Cevallos M.A."/>
            <person name="Martinez-Romero E."/>
            <person name="Gonzalez V."/>
        </authorList>
    </citation>
    <scope>NUCLEOTIDE SEQUENCE [LARGE SCALE GENOMIC DNA]</scope>
    <source>
        <strain evidence="1 2">IE4771</strain>
        <plasmid evidence="2">Plasmid pRetIE4771b</plasmid>
    </source>
</reference>
<protein>
    <submittedName>
        <fullName evidence="1">Resolvase/recombinase domain-containing protein</fullName>
    </submittedName>
</protein>
<dbReference type="HOGENOM" id="CLU_1260602_0_0_5"/>
<accession>A0A060I4C0</accession>
<dbReference type="Proteomes" id="UP000027180">
    <property type="component" value="Plasmid pRetIE4771b"/>
</dbReference>
<name>A0A060I4C0_RHIET</name>
<geneLocation type="plasmid" evidence="1 2">
    <name>pRetIE4771b</name>
</geneLocation>
<evidence type="ECO:0000313" key="2">
    <source>
        <dbReference type="Proteomes" id="UP000027180"/>
    </source>
</evidence>
<dbReference type="EMBL" id="CP006988">
    <property type="protein sequence ID" value="AIC29963.1"/>
    <property type="molecule type" value="Genomic_DNA"/>
</dbReference>